<dbReference type="GO" id="GO:0005975">
    <property type="term" value="P:carbohydrate metabolic process"/>
    <property type="evidence" value="ECO:0007669"/>
    <property type="project" value="InterPro"/>
</dbReference>
<gene>
    <name evidence="1" type="ORF">FHS12_000070</name>
</gene>
<protein>
    <submittedName>
        <fullName evidence="1">Uncharacterized protein</fullName>
    </submittedName>
</protein>
<comment type="caution">
    <text evidence="1">The sequence shown here is derived from an EMBL/GenBank/DDBJ whole genome shotgun (WGS) entry which is preliminary data.</text>
</comment>
<proteinExistence type="predicted"/>
<accession>A0A7W5F6U1</accession>
<evidence type="ECO:0000313" key="1">
    <source>
        <dbReference type="EMBL" id="MBB3087147.1"/>
    </source>
</evidence>
<dbReference type="SUPFAM" id="SSF48208">
    <property type="entry name" value="Six-hairpin glycosidases"/>
    <property type="match status" value="1"/>
</dbReference>
<dbReference type="RefSeq" id="WP_183541109.1">
    <property type="nucleotide sequence ID" value="NZ_BMQT01000001.1"/>
</dbReference>
<keyword evidence="2" id="KW-1185">Reference proteome</keyword>
<sequence>MEHALAEPITVAVQDHPRVSAAAELDPSVPSRVTQLVALAVRGLATAYDPVTATFAQTVRGVTSADGVTVVREGTSLRYAAMAALGLSRLTAAQQRSVLDGRTAADIALQVAGQAITSDDPGEIALAAWAAAEVADTHADALLRRLAALITSGAPIATVAGAWALTAAVKAAPHGDTEPTIDAASALLRRHLGPRAVYPHALPPSSQQRWRAHVGSFADQVYPLQALALGARLTGETWMLQAADRTAQRLCDLQGPTGQWWWHYDVRDGSVVEDYPVYSVHQHAMAPMVLHDLRECGGADHRASITSGLSWLRTHPETVEELISDRFGLIWRKVGRREPPKAARALGAVTTGVRPGLHLPGIDRLFPAGVVDHECRPYELGWLLYAWLSPVGERDD</sequence>
<dbReference type="AlphaFoldDB" id="A0A7W5F6U1"/>
<dbReference type="EMBL" id="JACHXG010000001">
    <property type="protein sequence ID" value="MBB3087147.1"/>
    <property type="molecule type" value="Genomic_DNA"/>
</dbReference>
<evidence type="ECO:0000313" key="2">
    <source>
        <dbReference type="Proteomes" id="UP000577707"/>
    </source>
</evidence>
<reference evidence="1 2" key="1">
    <citation type="submission" date="2020-08" db="EMBL/GenBank/DDBJ databases">
        <title>Genomic Encyclopedia of Type Strains, Phase III (KMG-III): the genomes of soil and plant-associated and newly described type strains.</title>
        <authorList>
            <person name="Whitman W."/>
        </authorList>
    </citation>
    <scope>NUCLEOTIDE SEQUENCE [LARGE SCALE GENOMIC DNA]</scope>
    <source>
        <strain evidence="1 2">CECT 3302</strain>
    </source>
</reference>
<dbReference type="Proteomes" id="UP000577707">
    <property type="component" value="Unassembled WGS sequence"/>
</dbReference>
<organism evidence="1 2">
    <name type="scientific">Nocardioides albus</name>
    <dbReference type="NCBI Taxonomy" id="1841"/>
    <lineage>
        <taxon>Bacteria</taxon>
        <taxon>Bacillati</taxon>
        <taxon>Actinomycetota</taxon>
        <taxon>Actinomycetes</taxon>
        <taxon>Propionibacteriales</taxon>
        <taxon>Nocardioidaceae</taxon>
        <taxon>Nocardioides</taxon>
    </lineage>
</organism>
<name>A0A7W5F6U1_9ACTN</name>
<dbReference type="InterPro" id="IPR008928">
    <property type="entry name" value="6-hairpin_glycosidase_sf"/>
</dbReference>